<gene>
    <name evidence="1" type="ORF">GCM10023196_106760</name>
</gene>
<comment type="caution">
    <text evidence="1">The sequence shown here is derived from an EMBL/GenBank/DDBJ whole genome shotgun (WGS) entry which is preliminary data.</text>
</comment>
<keyword evidence="2" id="KW-1185">Reference proteome</keyword>
<name>A0ABP8UVF8_9ACTN</name>
<protein>
    <submittedName>
        <fullName evidence="1">Uncharacterized protein</fullName>
    </submittedName>
</protein>
<evidence type="ECO:0000313" key="1">
    <source>
        <dbReference type="EMBL" id="GAA4640597.1"/>
    </source>
</evidence>
<sequence length="357" mass="36870">MRGWAARSGEAEMTLMTRRSIIVAGTTTMGALLCRPAIAGAAATGRTPETDEISVGSGQTYVVRRTTRARLVTIAKGGTIIAPEGHSLTMTIDGVETGGVLTEAGGSDTRIAPGTYRGARLDPKNGIILQVMENDDPGPVMIDGKVVNEGVYHEPTGDPTKVDSFDVIEAHGTDAVAIFTDIALKGDFYSGIRGGGRSSGPGGPGGGGQIAGLNLVLTFDRAKVEGVISATRTKHHLDTISSANYLQLGEVVNTVSPVVNNGVIVQLNNGSTWTVTGTSYLSKLVVAQGARVVAPNGRTVSMTVDGNATAITPGHTYTGVIAIKVTQPPSCELVAVSSPPSATGVHILARYTPHVFR</sequence>
<dbReference type="Proteomes" id="UP001501442">
    <property type="component" value="Unassembled WGS sequence"/>
</dbReference>
<organism evidence="1 2">
    <name type="scientific">Actinoallomurus vinaceus</name>
    <dbReference type="NCBI Taxonomy" id="1080074"/>
    <lineage>
        <taxon>Bacteria</taxon>
        <taxon>Bacillati</taxon>
        <taxon>Actinomycetota</taxon>
        <taxon>Actinomycetes</taxon>
        <taxon>Streptosporangiales</taxon>
        <taxon>Thermomonosporaceae</taxon>
        <taxon>Actinoallomurus</taxon>
    </lineage>
</organism>
<dbReference type="EMBL" id="BAABHK010000034">
    <property type="protein sequence ID" value="GAA4640597.1"/>
    <property type="molecule type" value="Genomic_DNA"/>
</dbReference>
<accession>A0ABP8UVF8</accession>
<reference evidence="2" key="1">
    <citation type="journal article" date="2019" name="Int. J. Syst. Evol. Microbiol.">
        <title>The Global Catalogue of Microorganisms (GCM) 10K type strain sequencing project: providing services to taxonomists for standard genome sequencing and annotation.</title>
        <authorList>
            <consortium name="The Broad Institute Genomics Platform"/>
            <consortium name="The Broad Institute Genome Sequencing Center for Infectious Disease"/>
            <person name="Wu L."/>
            <person name="Ma J."/>
        </authorList>
    </citation>
    <scope>NUCLEOTIDE SEQUENCE [LARGE SCALE GENOMIC DNA]</scope>
    <source>
        <strain evidence="2">JCM 17939</strain>
    </source>
</reference>
<evidence type="ECO:0000313" key="2">
    <source>
        <dbReference type="Proteomes" id="UP001501442"/>
    </source>
</evidence>
<proteinExistence type="predicted"/>